<dbReference type="EMBL" id="CACVBS010000035">
    <property type="protein sequence ID" value="CAA7262145.1"/>
    <property type="molecule type" value="Genomic_DNA"/>
</dbReference>
<evidence type="ECO:0000256" key="3">
    <source>
        <dbReference type="SAM" id="SignalP"/>
    </source>
</evidence>
<protein>
    <submittedName>
        <fullName evidence="4">Uncharacterized protein</fullName>
    </submittedName>
</protein>
<name>A0A8S0VR40_CYCAE</name>
<proteinExistence type="predicted"/>
<feature type="region of interest" description="Disordered" evidence="1">
    <location>
        <begin position="152"/>
        <end position="392"/>
    </location>
</feature>
<evidence type="ECO:0000313" key="4">
    <source>
        <dbReference type="EMBL" id="CAA7262145.1"/>
    </source>
</evidence>
<evidence type="ECO:0000256" key="2">
    <source>
        <dbReference type="SAM" id="Phobius"/>
    </source>
</evidence>
<evidence type="ECO:0000313" key="5">
    <source>
        <dbReference type="Proteomes" id="UP000467700"/>
    </source>
</evidence>
<dbReference type="AlphaFoldDB" id="A0A8S0VR40"/>
<keyword evidence="5" id="KW-1185">Reference proteome</keyword>
<dbReference type="Proteomes" id="UP000467700">
    <property type="component" value="Unassembled WGS sequence"/>
</dbReference>
<keyword evidence="2" id="KW-0812">Transmembrane</keyword>
<feature type="compositionally biased region" description="Low complexity" evidence="1">
    <location>
        <begin position="152"/>
        <end position="378"/>
    </location>
</feature>
<gene>
    <name evidence="4" type="ORF">AAE3_LOCUS4305</name>
</gene>
<keyword evidence="2" id="KW-1133">Transmembrane helix</keyword>
<sequence length="702" mass="73000">MLFHKLLALLVLPLVYGQLANRTVPISDETAIRKSGSGWSSDAVPGGPGGQCGQWTRTIGDSATFTFIGTAVYVVGDITFNPASIHATLDGSELSLAPPGPAFCDEFVLTTDGLDNVPHTLVLTFQGPIAEAGGSPNSLVIQRIIYTVDEMPTTTSSSSPSSSGSSSSSTSSTIPTESTTTSSTTTGPTPSTVPSTSSTTTSPIAPTFPSTSITTMSPTTSTFPSTSSTTTSSTTSIFPSTSSTTATPTTSTFPSTSSTTTSPTASTFSSTSSTSVSPTASTFPSTISTTTSPTTSTFPITSSMIASPTVPTFPSTSSATTSPTASFPSTRSTTASTATSVFPLTSSMPTATLTTSTFPSTDSTTANSTTSATVGSSSPGNTQAIGGGDASSSSSPTSSAILTAATFHSTSSTTASPTSIALVAISSTANAGAIGGAVAGAVVGIVLLVVAFLKAHKLHYVISSLVFTAFGWYFFGKRQLYFHADKDVGPIQISLFLSNQENLHDSEKDDKEVILVWQVFDLGHSRRDFTASCPCTLRQTGETQLGFGTVEDIEENGITSIRSPESSRAPAAWNGEHFEDVGAIEEGALFVQNKAEESTSLVLGTYEETGPIPFRPFLQIKDVGTSYPANTNLYLHIFITNGYRGGQYAPDLISKFQADRLTPNKGIKVGDLYPVSQWQIRKVNRKIKLEYKGNIEKEDSNV</sequence>
<feature type="chain" id="PRO_5035878394" evidence="3">
    <location>
        <begin position="18"/>
        <end position="702"/>
    </location>
</feature>
<keyword evidence="2" id="KW-0472">Membrane</keyword>
<feature type="transmembrane region" description="Helical" evidence="2">
    <location>
        <begin position="431"/>
        <end position="453"/>
    </location>
</feature>
<reference evidence="4 5" key="1">
    <citation type="submission" date="2020-01" db="EMBL/GenBank/DDBJ databases">
        <authorList>
            <person name="Gupta K D."/>
        </authorList>
    </citation>
    <scope>NUCLEOTIDE SEQUENCE [LARGE SCALE GENOMIC DNA]</scope>
</reference>
<comment type="caution">
    <text evidence="4">The sequence shown here is derived from an EMBL/GenBank/DDBJ whole genome shotgun (WGS) entry which is preliminary data.</text>
</comment>
<feature type="signal peptide" evidence="3">
    <location>
        <begin position="1"/>
        <end position="17"/>
    </location>
</feature>
<organism evidence="4 5">
    <name type="scientific">Cyclocybe aegerita</name>
    <name type="common">Black poplar mushroom</name>
    <name type="synonym">Agrocybe aegerita</name>
    <dbReference type="NCBI Taxonomy" id="1973307"/>
    <lineage>
        <taxon>Eukaryota</taxon>
        <taxon>Fungi</taxon>
        <taxon>Dikarya</taxon>
        <taxon>Basidiomycota</taxon>
        <taxon>Agaricomycotina</taxon>
        <taxon>Agaricomycetes</taxon>
        <taxon>Agaricomycetidae</taxon>
        <taxon>Agaricales</taxon>
        <taxon>Agaricineae</taxon>
        <taxon>Bolbitiaceae</taxon>
        <taxon>Cyclocybe</taxon>
    </lineage>
</organism>
<accession>A0A8S0VR40</accession>
<evidence type="ECO:0000256" key="1">
    <source>
        <dbReference type="SAM" id="MobiDB-lite"/>
    </source>
</evidence>
<feature type="transmembrane region" description="Helical" evidence="2">
    <location>
        <begin position="458"/>
        <end position="475"/>
    </location>
</feature>
<keyword evidence="3" id="KW-0732">Signal</keyword>
<dbReference type="OrthoDB" id="3061708at2759"/>